<evidence type="ECO:0000313" key="1">
    <source>
        <dbReference type="EMBL" id="QJD87106.1"/>
    </source>
</evidence>
<dbReference type="EMBL" id="CP051680">
    <property type="protein sequence ID" value="QJD87106.1"/>
    <property type="molecule type" value="Genomic_DNA"/>
</dbReference>
<gene>
    <name evidence="1" type="ORF">HH215_30650</name>
</gene>
<dbReference type="InterPro" id="IPR011050">
    <property type="entry name" value="Pectin_lyase_fold/virulence"/>
</dbReference>
<dbReference type="Proteomes" id="UP000502248">
    <property type="component" value="Chromosome"/>
</dbReference>
<sequence>MISVQFAKASDFGAFPDTGKDSTEAVRKAIRHCKENGIRKLVFEQGRYDFKHPSFIEQYEMLMKHGALLDLGQSSEQKAIAFHVEEMDDFEWDGGFSQFVFHGLVQPFAFIRCRNLKLHRFSIDWHQPLFSMGVVRTADDVSALIELREGHAVDGPVPVAALMNVDPTSSYPLIGSIESFNQIDRTEQPSSNQLRIHYSNPQRLQPGMQLLLRHILNYRMGILFHECIFVLVRDVTLLYTPGMGIIGHRSEHLTFNRLTVKPGKEGYCRRTRMLLILLAVKAISDSKIVISKVWATMRLTCMGFISR</sequence>
<dbReference type="RefSeq" id="WP_169283352.1">
    <property type="nucleotide sequence ID" value="NZ_CP051680.1"/>
</dbReference>
<name>A0A7Z2VQ35_9BACL</name>
<dbReference type="KEGG" id="cheb:HH215_30650"/>
<reference evidence="1 2" key="1">
    <citation type="submission" date="2020-04" db="EMBL/GenBank/DDBJ databases">
        <title>Genome sequencing of novel species.</title>
        <authorList>
            <person name="Heo J."/>
            <person name="Kim S.-J."/>
            <person name="Kim J.-S."/>
            <person name="Hong S.-B."/>
            <person name="Kwon S.-W."/>
        </authorList>
    </citation>
    <scope>NUCLEOTIDE SEQUENCE [LARGE SCALE GENOMIC DNA]</scope>
    <source>
        <strain evidence="1 2">MFER-1</strain>
    </source>
</reference>
<dbReference type="AlphaFoldDB" id="A0A7Z2VQ35"/>
<accession>A0A7Z2VQ35</accession>
<keyword evidence="2" id="KW-1185">Reference proteome</keyword>
<dbReference type="InterPro" id="IPR012334">
    <property type="entry name" value="Pectin_lyas_fold"/>
</dbReference>
<dbReference type="SUPFAM" id="SSF51126">
    <property type="entry name" value="Pectin lyase-like"/>
    <property type="match status" value="1"/>
</dbReference>
<evidence type="ECO:0000313" key="2">
    <source>
        <dbReference type="Proteomes" id="UP000502248"/>
    </source>
</evidence>
<protein>
    <submittedName>
        <fullName evidence="1">Uncharacterized protein</fullName>
    </submittedName>
</protein>
<proteinExistence type="predicted"/>
<organism evidence="1 2">
    <name type="scientific">Cohnella herbarum</name>
    <dbReference type="NCBI Taxonomy" id="2728023"/>
    <lineage>
        <taxon>Bacteria</taxon>
        <taxon>Bacillati</taxon>
        <taxon>Bacillota</taxon>
        <taxon>Bacilli</taxon>
        <taxon>Bacillales</taxon>
        <taxon>Paenibacillaceae</taxon>
        <taxon>Cohnella</taxon>
    </lineage>
</organism>
<dbReference type="Gene3D" id="2.160.20.10">
    <property type="entry name" value="Single-stranded right-handed beta-helix, Pectin lyase-like"/>
    <property type="match status" value="1"/>
</dbReference>